<dbReference type="EMBL" id="SSMQ01000170">
    <property type="protein sequence ID" value="TKC88862.1"/>
    <property type="molecule type" value="Genomic_DNA"/>
</dbReference>
<dbReference type="OrthoDB" id="5531999at2"/>
<gene>
    <name evidence="1" type="ORF">E8A74_51470</name>
</gene>
<sequence>MTGQILVTLAPERERVRMLVTSEGKDMLKAVLGPLRSAHPRAAATLLEGLALWHEQPLSVVLCADDSVDSCALDLYETLGFGRRALHYEVGIAYRRRRGAHRDPRLSQFGDFRDLRKIGLGEVLR</sequence>
<keyword evidence="2" id="KW-1185">Reference proteome</keyword>
<evidence type="ECO:0000313" key="1">
    <source>
        <dbReference type="EMBL" id="TKC88862.1"/>
    </source>
</evidence>
<comment type="caution">
    <text evidence="1">The sequence shown here is derived from an EMBL/GenBank/DDBJ whole genome shotgun (WGS) entry which is preliminary data.</text>
</comment>
<dbReference type="RefSeq" id="WP_136936564.1">
    <property type="nucleotide sequence ID" value="NZ_SSMQ01000170.1"/>
</dbReference>
<name>A0A4U1I688_9BACT</name>
<protein>
    <submittedName>
        <fullName evidence="1">Uncharacterized protein</fullName>
    </submittedName>
</protein>
<dbReference type="Proteomes" id="UP000309215">
    <property type="component" value="Unassembled WGS sequence"/>
</dbReference>
<evidence type="ECO:0000313" key="2">
    <source>
        <dbReference type="Proteomes" id="UP000309215"/>
    </source>
</evidence>
<organism evidence="1 2">
    <name type="scientific">Polyangium fumosum</name>
    <dbReference type="NCBI Taxonomy" id="889272"/>
    <lineage>
        <taxon>Bacteria</taxon>
        <taxon>Pseudomonadati</taxon>
        <taxon>Myxococcota</taxon>
        <taxon>Polyangia</taxon>
        <taxon>Polyangiales</taxon>
        <taxon>Polyangiaceae</taxon>
        <taxon>Polyangium</taxon>
    </lineage>
</organism>
<reference evidence="1 2" key="1">
    <citation type="submission" date="2019-04" db="EMBL/GenBank/DDBJ databases">
        <authorList>
            <person name="Li Y."/>
            <person name="Wang J."/>
        </authorList>
    </citation>
    <scope>NUCLEOTIDE SEQUENCE [LARGE SCALE GENOMIC DNA]</scope>
    <source>
        <strain evidence="1 2">DSM 14668</strain>
    </source>
</reference>
<accession>A0A4U1I688</accession>
<dbReference type="AlphaFoldDB" id="A0A4U1I688"/>
<proteinExistence type="predicted"/>